<dbReference type="FunFam" id="3.40.50.11660:FF:000003">
    <property type="entry name" value="Alpha-(1,4)-fucosyltransferase"/>
    <property type="match status" value="1"/>
</dbReference>
<dbReference type="PANTHER" id="PTHR11929">
    <property type="entry name" value="ALPHA- 1,3 -FUCOSYLTRANSFERASE"/>
    <property type="match status" value="1"/>
</dbReference>
<gene>
    <name evidence="8" type="ORF">AXG93_3818s1090</name>
    <name evidence="7" type="ORF">Mp_1g20750</name>
</gene>
<dbReference type="InterPro" id="IPR038577">
    <property type="entry name" value="GT10-like_C_sf"/>
</dbReference>
<feature type="domain" description="Fucosyltransferase C-terminal" evidence="6">
    <location>
        <begin position="241"/>
        <end position="417"/>
    </location>
</feature>
<evidence type="ECO:0000256" key="1">
    <source>
        <dbReference type="ARBA" id="ARBA00004922"/>
    </source>
</evidence>
<dbReference type="EC" id="2.4.1.-" evidence="5"/>
<dbReference type="Proteomes" id="UP000077202">
    <property type="component" value="Unassembled WGS sequence"/>
</dbReference>
<organism evidence="8 9">
    <name type="scientific">Marchantia polymorpha subsp. ruderalis</name>
    <dbReference type="NCBI Taxonomy" id="1480154"/>
    <lineage>
        <taxon>Eukaryota</taxon>
        <taxon>Viridiplantae</taxon>
        <taxon>Streptophyta</taxon>
        <taxon>Embryophyta</taxon>
        <taxon>Marchantiophyta</taxon>
        <taxon>Marchantiopsida</taxon>
        <taxon>Marchantiidae</taxon>
        <taxon>Marchantiales</taxon>
        <taxon>Marchantiaceae</taxon>
        <taxon>Marchantia</taxon>
    </lineage>
</organism>
<sequence>MGPFSLRRMVSPCVSIVLIFLVVFFIGASFMLGPEIELDAESFVNPARSVAVWFEKEGEFSNGLTDEDESGRRSIATTEPSFTNIVEAFHKWDGQVGCKAFRQGLPPLNRSVHLQDPNSVKCSELKQLHVSVLVKEYTWIPDALDNLYACNCGLTCLWTKSLVLADNPDANFYEMYKPPQKRRTGDPLRVYMDLEPARTRASQDLFVSYHAGDNLQATYAGTAFHMNRNHYISTQKNPDVLVYWSSSRCLKDRQDIARRFLPLVPYHSFGKCLNNVGGRDSLLEMYPRCLENGGGSSWFQSLHCAMSHYKFVLAIENTLTESYVTEKLFYALDSGAVPIYFGAPNVLDLVPPKSIILGSNYSSMEELAIYVKMLAVNPVLYAEYHAWRRCGVSGQYYHTRAVSLDTLPCRLCAAVSRLGGKNAQA</sequence>
<dbReference type="GO" id="GO:0046920">
    <property type="term" value="F:alpha-(1-&gt;3)-fucosyltransferase activity"/>
    <property type="evidence" value="ECO:0007669"/>
    <property type="project" value="TreeGrafter"/>
</dbReference>
<dbReference type="AlphaFoldDB" id="A0A176VIH0"/>
<keyword evidence="9" id="KW-1185">Reference proteome</keyword>
<dbReference type="Gene3D" id="3.40.50.11660">
    <property type="entry name" value="Glycosyl transferase family 10, C-terminal domain"/>
    <property type="match status" value="1"/>
</dbReference>
<reference evidence="8 9" key="1">
    <citation type="submission" date="2016-03" db="EMBL/GenBank/DDBJ databases">
        <title>Mechanisms controlling the formation of the plant cell surface in tip-growing cells are functionally conserved among land plants.</title>
        <authorList>
            <person name="Honkanen S."/>
            <person name="Jones V.A."/>
            <person name="Morieri G."/>
            <person name="Champion C."/>
            <person name="Hetherington A.J."/>
            <person name="Kelly S."/>
            <person name="Saint-Marcoux D."/>
            <person name="Proust H."/>
            <person name="Prescott H."/>
            <person name="Dolan L."/>
        </authorList>
    </citation>
    <scope>NUCLEOTIDE SEQUENCE [LARGE SCALE GENOMIC DNA]</scope>
    <source>
        <strain evidence="9">cv. Tak-1 and cv. Tak-2</strain>
        <tissue evidence="8">Whole gametophyte</tissue>
    </source>
</reference>
<comment type="pathway">
    <text evidence="1">Protein modification; protein glycosylation.</text>
</comment>
<protein>
    <recommendedName>
        <fullName evidence="5">Fucosyltransferase</fullName>
        <ecNumber evidence="5">2.4.1.-</ecNumber>
    </recommendedName>
</protein>
<dbReference type="EMBL" id="AP019866">
    <property type="protein sequence ID" value="BBM99359.1"/>
    <property type="molecule type" value="Genomic_DNA"/>
</dbReference>
<evidence type="ECO:0000256" key="2">
    <source>
        <dbReference type="ARBA" id="ARBA00008919"/>
    </source>
</evidence>
<dbReference type="Pfam" id="PF00852">
    <property type="entry name" value="Glyco_transf_10"/>
    <property type="match status" value="1"/>
</dbReference>
<keyword evidence="3 5" id="KW-0328">Glycosyltransferase</keyword>
<dbReference type="PANTHER" id="PTHR11929:SF194">
    <property type="entry name" value="ALPHA-(1,3)-FUCOSYLTRANSFERASE 10"/>
    <property type="match status" value="1"/>
</dbReference>
<name>A0A176VIH0_MARPO</name>
<comment type="similarity">
    <text evidence="2 5">Belongs to the glycosyltransferase 10 family.</text>
</comment>
<evidence type="ECO:0000313" key="10">
    <source>
        <dbReference type="Proteomes" id="UP001162541"/>
    </source>
</evidence>
<evidence type="ECO:0000256" key="5">
    <source>
        <dbReference type="RuleBase" id="RU003832"/>
    </source>
</evidence>
<accession>A0A176VIH0</accession>
<dbReference type="InterPro" id="IPR055270">
    <property type="entry name" value="Glyco_tran_10_C"/>
</dbReference>
<keyword evidence="4 5" id="KW-0808">Transferase</keyword>
<keyword evidence="5" id="KW-0472">Membrane</keyword>
<dbReference type="InterPro" id="IPR001503">
    <property type="entry name" value="Glyco_trans_10"/>
</dbReference>
<evidence type="ECO:0000256" key="3">
    <source>
        <dbReference type="ARBA" id="ARBA00022676"/>
    </source>
</evidence>
<dbReference type="SUPFAM" id="SSF53756">
    <property type="entry name" value="UDP-Glycosyltransferase/glycogen phosphorylase"/>
    <property type="match status" value="1"/>
</dbReference>
<proteinExistence type="inferred from homology"/>
<dbReference type="GO" id="GO:0032580">
    <property type="term" value="C:Golgi cisterna membrane"/>
    <property type="evidence" value="ECO:0007669"/>
    <property type="project" value="UniProtKB-SubCell"/>
</dbReference>
<dbReference type="UniPathway" id="UPA00378"/>
<evidence type="ECO:0000313" key="9">
    <source>
        <dbReference type="Proteomes" id="UP000077202"/>
    </source>
</evidence>
<comment type="subcellular location">
    <subcellularLocation>
        <location evidence="5">Golgi apparatus</location>
        <location evidence="5">Golgi stack membrane</location>
        <topology evidence="5">Single-pass type II membrane protein</topology>
    </subcellularLocation>
</comment>
<dbReference type="Proteomes" id="UP001162541">
    <property type="component" value="Chromosome 1"/>
</dbReference>
<keyword evidence="5" id="KW-0333">Golgi apparatus</keyword>
<dbReference type="EMBL" id="LVLJ01003675">
    <property type="protein sequence ID" value="OAE20111.1"/>
    <property type="molecule type" value="Genomic_DNA"/>
</dbReference>
<keyword evidence="5" id="KW-1133">Transmembrane helix</keyword>
<feature type="transmembrane region" description="Helical" evidence="5">
    <location>
        <begin position="12"/>
        <end position="32"/>
    </location>
</feature>
<evidence type="ECO:0000259" key="6">
    <source>
        <dbReference type="Pfam" id="PF00852"/>
    </source>
</evidence>
<evidence type="ECO:0000256" key="4">
    <source>
        <dbReference type="ARBA" id="ARBA00022679"/>
    </source>
</evidence>
<reference evidence="7" key="2">
    <citation type="journal article" date="2019" name="Curr. Biol.">
        <title>Chromatin organization in early land plants reveals an ancestral association between H3K27me3, transposons, and constitutive heterochromatin.</title>
        <authorList>
            <person name="Montgomery S.A."/>
            <person name="Tanizawa Y."/>
            <person name="Galik B."/>
            <person name="Wang N."/>
            <person name="Ito T."/>
            <person name="Mochizuki T."/>
            <person name="Akimcheva S."/>
            <person name="Bowman J."/>
            <person name="Cognat V."/>
            <person name="Drouard L."/>
            <person name="Ekker H."/>
            <person name="Houng S."/>
            <person name="Kohchi T."/>
            <person name="Lin S."/>
            <person name="Liu L.D."/>
            <person name="Nakamura Y."/>
            <person name="Valeeva L.R."/>
            <person name="Shakirov E.V."/>
            <person name="Shippen D.E."/>
            <person name="Wei W."/>
            <person name="Yagura M."/>
            <person name="Yamaoka S."/>
            <person name="Yamato K.T."/>
            <person name="Liu C."/>
            <person name="Berger F."/>
        </authorList>
    </citation>
    <scope>NUCLEOTIDE SEQUENCE [LARGE SCALE GENOMIC DNA]</scope>
    <source>
        <strain evidence="7">Tak-1</strain>
    </source>
</reference>
<evidence type="ECO:0000313" key="7">
    <source>
        <dbReference type="EMBL" id="BBM99359.1"/>
    </source>
</evidence>
<keyword evidence="5" id="KW-0812">Transmembrane</keyword>
<reference evidence="10" key="3">
    <citation type="journal article" date="2020" name="Curr. Biol.">
        <title>Chromatin organization in early land plants reveals an ancestral association between H3K27me3, transposons, and constitutive heterochromatin.</title>
        <authorList>
            <person name="Montgomery S.A."/>
            <person name="Tanizawa Y."/>
            <person name="Galik B."/>
            <person name="Wang N."/>
            <person name="Ito T."/>
            <person name="Mochizuki T."/>
            <person name="Akimcheva S."/>
            <person name="Bowman J.L."/>
            <person name="Cognat V."/>
            <person name="Marechal-Drouard L."/>
            <person name="Ekker H."/>
            <person name="Hong S.F."/>
            <person name="Kohchi T."/>
            <person name="Lin S.S."/>
            <person name="Liu L.D."/>
            <person name="Nakamura Y."/>
            <person name="Valeeva L.R."/>
            <person name="Shakirov E.V."/>
            <person name="Shippen D.E."/>
            <person name="Wei W.L."/>
            <person name="Yagura M."/>
            <person name="Yamaoka S."/>
            <person name="Yamato K.T."/>
            <person name="Liu C."/>
            <person name="Berger F."/>
        </authorList>
    </citation>
    <scope>NUCLEOTIDE SEQUENCE [LARGE SCALE GENOMIC DNA]</scope>
    <source>
        <strain evidence="10">Tak-1</strain>
    </source>
</reference>
<evidence type="ECO:0000313" key="8">
    <source>
        <dbReference type="EMBL" id="OAE20111.1"/>
    </source>
</evidence>